<dbReference type="EMBL" id="SRIB01000007">
    <property type="protein sequence ID" value="TFZ40052.1"/>
    <property type="molecule type" value="Genomic_DNA"/>
</dbReference>
<evidence type="ECO:0000313" key="5">
    <source>
        <dbReference type="EMBL" id="TFZ40052.1"/>
    </source>
</evidence>
<feature type="domain" description="HIT" evidence="4">
    <location>
        <begin position="4"/>
        <end position="112"/>
    </location>
</feature>
<dbReference type="SUPFAM" id="SSF54197">
    <property type="entry name" value="HIT-like"/>
    <property type="match status" value="1"/>
</dbReference>
<evidence type="ECO:0000313" key="6">
    <source>
        <dbReference type="Proteomes" id="UP000298381"/>
    </source>
</evidence>
<reference evidence="5 6" key="1">
    <citation type="submission" date="2019-03" db="EMBL/GenBank/DDBJ databases">
        <title>Draft genome sequence data and analysis of a Fermenting Bacterium, Soehngenia longevitae strain 1933PT, isolated from petroleum reservoir in Azerbaijan.</title>
        <authorList>
            <person name="Grouzdev D.S."/>
            <person name="Bidzhieva S.K."/>
            <person name="Sokolova D.S."/>
            <person name="Tourova T.P."/>
            <person name="Poltaraus A.B."/>
            <person name="Nazina T.N."/>
        </authorList>
    </citation>
    <scope>NUCLEOTIDE SEQUENCE [LARGE SCALE GENOMIC DNA]</scope>
    <source>
        <strain evidence="5 6">1933P</strain>
    </source>
</reference>
<protein>
    <submittedName>
        <fullName evidence="5">Histidine triad nucleotide-binding protein</fullName>
    </submittedName>
</protein>
<dbReference type="RefSeq" id="WP_135271124.1">
    <property type="nucleotide sequence ID" value="NZ_SRIB01000007.1"/>
</dbReference>
<feature type="active site" description="Tele-AMP-histidine intermediate" evidence="1">
    <location>
        <position position="98"/>
    </location>
</feature>
<organism evidence="5 6">
    <name type="scientific">Soehngenia longivitae</name>
    <dbReference type="NCBI Taxonomy" id="2562294"/>
    <lineage>
        <taxon>Bacteria</taxon>
        <taxon>Bacillati</taxon>
        <taxon>Bacillota</taxon>
        <taxon>Tissierellia</taxon>
        <taxon>Tissierellales</taxon>
        <taxon>Tissierellaceae</taxon>
        <taxon>Soehngenia</taxon>
    </lineage>
</organism>
<evidence type="ECO:0000256" key="2">
    <source>
        <dbReference type="PIRSR" id="PIRSR601310-3"/>
    </source>
</evidence>
<sequence length="112" mass="12818">MDCLFCSIINKEIPSDIIYEDEFVIAINDINPQAPVHFLIIPKKHIKSLNQLEDSDLRFITHIAKLIPKLAKEFDLNEGYRVVNNCGDLGGQTVDHIHFHVLGKRQMLWPPG</sequence>
<dbReference type="PROSITE" id="PS00892">
    <property type="entry name" value="HIT_1"/>
    <property type="match status" value="1"/>
</dbReference>
<proteinExistence type="predicted"/>
<evidence type="ECO:0000256" key="3">
    <source>
        <dbReference type="PROSITE-ProRule" id="PRU00464"/>
    </source>
</evidence>
<dbReference type="Proteomes" id="UP000298381">
    <property type="component" value="Unassembled WGS sequence"/>
</dbReference>
<dbReference type="InterPro" id="IPR019808">
    <property type="entry name" value="Histidine_triad_CS"/>
</dbReference>
<gene>
    <name evidence="5" type="ORF">E4100_05995</name>
</gene>
<dbReference type="Gene3D" id="3.30.428.10">
    <property type="entry name" value="HIT-like"/>
    <property type="match status" value="1"/>
</dbReference>
<dbReference type="GO" id="GO:0003824">
    <property type="term" value="F:catalytic activity"/>
    <property type="evidence" value="ECO:0007669"/>
    <property type="project" value="InterPro"/>
</dbReference>
<evidence type="ECO:0000259" key="4">
    <source>
        <dbReference type="PROSITE" id="PS51084"/>
    </source>
</evidence>
<keyword evidence="6" id="KW-1185">Reference proteome</keyword>
<dbReference type="CDD" id="cd01276">
    <property type="entry name" value="PKCI_related"/>
    <property type="match status" value="1"/>
</dbReference>
<dbReference type="OrthoDB" id="9784774at2"/>
<dbReference type="AlphaFoldDB" id="A0A4Z0D5M6"/>
<feature type="short sequence motif" description="Histidine triad motif" evidence="2 3">
    <location>
        <begin position="96"/>
        <end position="100"/>
    </location>
</feature>
<name>A0A4Z0D5M6_9FIRM</name>
<evidence type="ECO:0000256" key="1">
    <source>
        <dbReference type="PIRSR" id="PIRSR601310-1"/>
    </source>
</evidence>
<accession>A0A4Z0D5M6</accession>
<dbReference type="PANTHER" id="PTHR23089">
    <property type="entry name" value="HISTIDINE TRIAD HIT PROTEIN"/>
    <property type="match status" value="1"/>
</dbReference>
<dbReference type="PRINTS" id="PR00332">
    <property type="entry name" value="HISTRIAD"/>
</dbReference>
<dbReference type="PROSITE" id="PS51084">
    <property type="entry name" value="HIT_2"/>
    <property type="match status" value="1"/>
</dbReference>
<dbReference type="Pfam" id="PF01230">
    <property type="entry name" value="HIT"/>
    <property type="match status" value="1"/>
</dbReference>
<comment type="caution">
    <text evidence="5">The sequence shown here is derived from an EMBL/GenBank/DDBJ whole genome shotgun (WGS) entry which is preliminary data.</text>
</comment>
<dbReference type="InterPro" id="IPR036265">
    <property type="entry name" value="HIT-like_sf"/>
</dbReference>
<dbReference type="InterPro" id="IPR001310">
    <property type="entry name" value="Histidine_triad_HIT"/>
</dbReference>
<dbReference type="InterPro" id="IPR011146">
    <property type="entry name" value="HIT-like"/>
</dbReference>